<organism evidence="2 3">
    <name type="scientific">Rehmannia glutinosa</name>
    <name type="common">Chinese foxglove</name>
    <dbReference type="NCBI Taxonomy" id="99300"/>
    <lineage>
        <taxon>Eukaryota</taxon>
        <taxon>Viridiplantae</taxon>
        <taxon>Streptophyta</taxon>
        <taxon>Embryophyta</taxon>
        <taxon>Tracheophyta</taxon>
        <taxon>Spermatophyta</taxon>
        <taxon>Magnoliopsida</taxon>
        <taxon>eudicotyledons</taxon>
        <taxon>Gunneridae</taxon>
        <taxon>Pentapetalae</taxon>
        <taxon>asterids</taxon>
        <taxon>lamiids</taxon>
        <taxon>Lamiales</taxon>
        <taxon>Orobanchaceae</taxon>
        <taxon>Rehmannieae</taxon>
        <taxon>Rehmannia</taxon>
    </lineage>
</organism>
<proteinExistence type="predicted"/>
<evidence type="ECO:0000256" key="1">
    <source>
        <dbReference type="SAM" id="Phobius"/>
    </source>
</evidence>
<evidence type="ECO:0000313" key="2">
    <source>
        <dbReference type="EMBL" id="KAK6122760.1"/>
    </source>
</evidence>
<dbReference type="Proteomes" id="UP001318860">
    <property type="component" value="Unassembled WGS sequence"/>
</dbReference>
<name>A0ABR0ULB3_REHGL</name>
<comment type="caution">
    <text evidence="2">The sequence shown here is derived from an EMBL/GenBank/DDBJ whole genome shotgun (WGS) entry which is preliminary data.</text>
</comment>
<evidence type="ECO:0000313" key="3">
    <source>
        <dbReference type="Proteomes" id="UP001318860"/>
    </source>
</evidence>
<keyword evidence="1" id="KW-0472">Membrane</keyword>
<dbReference type="PANTHER" id="PTHR31549:SF129">
    <property type="entry name" value="DUF4220 DOMAIN-CONTAINING PROTEIN"/>
    <property type="match status" value="1"/>
</dbReference>
<feature type="transmembrane region" description="Helical" evidence="1">
    <location>
        <begin position="444"/>
        <end position="465"/>
    </location>
</feature>
<reference evidence="2 3" key="1">
    <citation type="journal article" date="2021" name="Comput. Struct. Biotechnol. J.">
        <title>De novo genome assembly of the potent medicinal plant Rehmannia glutinosa using nanopore technology.</title>
        <authorList>
            <person name="Ma L."/>
            <person name="Dong C."/>
            <person name="Song C."/>
            <person name="Wang X."/>
            <person name="Zheng X."/>
            <person name="Niu Y."/>
            <person name="Chen S."/>
            <person name="Feng W."/>
        </authorList>
    </citation>
    <scope>NUCLEOTIDE SEQUENCE [LARGE SCALE GENOMIC DNA]</scope>
    <source>
        <strain evidence="2">DH-2019</strain>
    </source>
</reference>
<sequence>MSLISAPQNLLTFSLKLFPPEDASFSAQDSTYDSSPPLTNSNHIIMALWWFSNRKIHKVPQLLRQEERNGNYYDPEVVSFGPYHHGKADLQLCQEAKHLALHMFLEGSGQSREFFFSKVVEVIADARNCYIDGSTDIYTDEEFAEMMLLDACFLIYYILIYYMDIDKKHQELSFLMYNNLGRLVLSLVNHDIFLMENQIPFRILVLLIDLRYNNDWKGEEALNKFLHKSVWGQYRQQQIQGIQQQQKKSQPLDLFEAFHRVLTWDWTPQRQVKLDQQEDVDLKKYHKIFRSVKDLKAKGIRFKPSYRKSLNDIIFHSYTFFGQLQLPIWFESNLSKVFFLNMIAYELCPNNLVDTTVISYVNFMKSLIDSPDDVKELREKRILLTTLESDEEVVQLYRDLNTYGMGSMYSFQEVKQRIQEHYDSKTKTWMAELIHNYFSNPWSFIAWFAGLLLLVLTFMQTYFTINTRD</sequence>
<protein>
    <submittedName>
        <fullName evidence="2">Uncharacterized protein</fullName>
    </submittedName>
</protein>
<dbReference type="Pfam" id="PF03140">
    <property type="entry name" value="DUF247"/>
    <property type="match status" value="1"/>
</dbReference>
<keyword evidence="3" id="KW-1185">Reference proteome</keyword>
<keyword evidence="1" id="KW-1133">Transmembrane helix</keyword>
<dbReference type="InterPro" id="IPR004158">
    <property type="entry name" value="DUF247_pln"/>
</dbReference>
<dbReference type="PANTHER" id="PTHR31549">
    <property type="entry name" value="PROTEIN, PUTATIVE (DUF247)-RELATED-RELATED"/>
    <property type="match status" value="1"/>
</dbReference>
<keyword evidence="1" id="KW-0812">Transmembrane</keyword>
<accession>A0ABR0ULB3</accession>
<gene>
    <name evidence="2" type="ORF">DH2020_043498</name>
</gene>
<dbReference type="EMBL" id="JABTTQ020002637">
    <property type="protein sequence ID" value="KAK6122760.1"/>
    <property type="molecule type" value="Genomic_DNA"/>
</dbReference>